<keyword evidence="7" id="KW-0406">Ion transport</keyword>
<dbReference type="GO" id="GO:0007186">
    <property type="term" value="P:G protein-coupled receptor signaling pathway"/>
    <property type="evidence" value="ECO:0007669"/>
    <property type="project" value="InterPro"/>
</dbReference>
<dbReference type="InterPro" id="IPR011531">
    <property type="entry name" value="HCO3_transpt-like_TM_dom"/>
</dbReference>
<dbReference type="GO" id="GO:0051453">
    <property type="term" value="P:regulation of intracellular pH"/>
    <property type="evidence" value="ECO:0007669"/>
    <property type="project" value="TreeGrafter"/>
</dbReference>
<evidence type="ECO:0000256" key="5">
    <source>
        <dbReference type="ARBA" id="ARBA00022692"/>
    </source>
</evidence>
<evidence type="ECO:0000256" key="2">
    <source>
        <dbReference type="ARBA" id="ARBA00010993"/>
    </source>
</evidence>
<feature type="domain" description="GPR180/TMEM145 transmembrane" evidence="13">
    <location>
        <begin position="1392"/>
        <end position="1596"/>
    </location>
</feature>
<feature type="transmembrane region" description="Helical" evidence="10">
    <location>
        <begin position="568"/>
        <end position="586"/>
    </location>
</feature>
<feature type="domain" description="Bicarbonate transporter-like transmembrane" evidence="11">
    <location>
        <begin position="296"/>
        <end position="777"/>
    </location>
</feature>
<dbReference type="GO" id="GO:0008510">
    <property type="term" value="F:sodium:bicarbonate symporter activity"/>
    <property type="evidence" value="ECO:0007669"/>
    <property type="project" value="TreeGrafter"/>
</dbReference>
<feature type="transmembrane region" description="Helical" evidence="10">
    <location>
        <begin position="324"/>
        <end position="345"/>
    </location>
</feature>
<feature type="transmembrane region" description="Helical" evidence="10">
    <location>
        <begin position="808"/>
        <end position="828"/>
    </location>
</feature>
<feature type="transmembrane region" description="Helical" evidence="10">
    <location>
        <begin position="656"/>
        <end position="674"/>
    </location>
</feature>
<feature type="transmembrane region" description="Helical" evidence="10">
    <location>
        <begin position="881"/>
        <end position="899"/>
    </location>
</feature>
<feature type="region of interest" description="Disordered" evidence="9">
    <location>
        <begin position="162"/>
        <end position="206"/>
    </location>
</feature>
<keyword evidence="6 10" id="KW-1133">Transmembrane helix</keyword>
<feature type="compositionally biased region" description="Gly residues" evidence="9">
    <location>
        <begin position="245"/>
        <end position="255"/>
    </location>
</feature>
<dbReference type="InterPro" id="IPR053880">
    <property type="entry name" value="GPR180-like_N"/>
</dbReference>
<evidence type="ECO:0000256" key="9">
    <source>
        <dbReference type="SAM" id="MobiDB-lite"/>
    </source>
</evidence>
<feature type="transmembrane region" description="Helical" evidence="10">
    <location>
        <begin position="858"/>
        <end position="875"/>
    </location>
</feature>
<evidence type="ECO:0000256" key="8">
    <source>
        <dbReference type="ARBA" id="ARBA00023136"/>
    </source>
</evidence>
<feature type="compositionally biased region" description="Basic residues" evidence="9">
    <location>
        <begin position="995"/>
        <end position="1009"/>
    </location>
</feature>
<feature type="transmembrane region" description="Helical" evidence="10">
    <location>
        <begin position="1150"/>
        <end position="1167"/>
    </location>
</feature>
<evidence type="ECO:0000259" key="11">
    <source>
        <dbReference type="Pfam" id="PF00955"/>
    </source>
</evidence>
<dbReference type="Gene3D" id="3.40.930.10">
    <property type="entry name" value="Mannitol-specific EII, Chain A"/>
    <property type="match status" value="1"/>
</dbReference>
<feature type="region of interest" description="Disordered" evidence="9">
    <location>
        <begin position="1"/>
        <end position="39"/>
    </location>
</feature>
<evidence type="ECO:0000259" key="13">
    <source>
        <dbReference type="Pfam" id="PF10192"/>
    </source>
</evidence>
<feature type="transmembrane region" description="Helical" evidence="10">
    <location>
        <begin position="1404"/>
        <end position="1428"/>
    </location>
</feature>
<feature type="compositionally biased region" description="Low complexity" evidence="9">
    <location>
        <begin position="1077"/>
        <end position="1089"/>
    </location>
</feature>
<feature type="transmembrane region" description="Helical" evidence="10">
    <location>
        <begin position="1440"/>
        <end position="1463"/>
    </location>
</feature>
<dbReference type="InterPro" id="IPR016152">
    <property type="entry name" value="PTrfase/Anion_transptr"/>
</dbReference>
<feature type="transmembrane region" description="Helical" evidence="10">
    <location>
        <begin position="352"/>
        <end position="372"/>
    </location>
</feature>
<sequence>MGVDRMDPQVVTSPPSNDQLGGASHTPDNLEPTSPVQFKDDPPYCKEYDHHFFKKVPHGAEAVNILVGETYFLRHPVAAFVRLREACRLGEMTEVPVPTRFMFILLGTAGNGAKYQQIGRAMGTLFSDEIFLDFATRSTSRNDLLAGIDEFLSASSLLPPAQWEHTSRIEPPPEPPSQENRKAVAAAVAANATPSTPVQQQSDTSHHSILPKLHHHHHHHKNDRSESPSITAAAATVATTMASGADGGDGGGGKGSSSSISPSKDAVSMESGEMGGGGVEVFDRTNDPALMRTGHLFGGLIRDIKRRAPSYLSDFTDALHIQCFASFFFLYFACLTPIITFGGLLSNVTGGYLGTMESIVSGAVVGILYALFAGQPLTIMGSTGPVLIFESIIYRLCESNRWSYLSFRFWIGMWVALVLFVMVAFDLSALVRFITRFTEESFALLIALIFIFEAIKKSYSIANKYPVNLTWKPFFSPPANCSCTKTGNYTDAELLEYAREEYPILDLPFVGTNDTDAHHHLNENGTIDWDKLNQNYYSWESMEAQRQCEILRGKWNNEACKGFYAPDIFFFCILLTAFCFFLAYGLRSLRNSRFFPSRIRSLISDFAVLIAIVICSLIDSFSGLHTPKLLVPISFEPTLGYNKRGWIIPPFNGNPWWSSLVAAGPALLAVILIFMDQQITAVIVNRRENKLKKGAGYHLDLLIVTITIAVNSVLGIPWFVAATVLSINHVISLKKESESAAPGERPIFLGCREQRVTGFFIFLFIGLSVFMSSILRVSAVSSHFALTPPSTQDSLQQSITPLIPQQRIPMAVLYGVFLLMGITSLNGLQLMERVGLFFTPAKYQPDYTYLRHVRLGRIHLFTVIQVLCLILLYVIKSVPQISILFPLMVLAMCFVRRALDFVFTQEELYWLDDILPDSSCSRKRKSTSTGPGRRYPSANDFSSKDSLPLSQPILLNTEEKPFSVSEEVSKTLIWRQLSGIGLVNQGGDDEDRKTRRDRKKKEKRRHHRSGGGGGYSSGNETSDSHRGSGGGGRFRSLRLFSSDFDGAIGRDIAVLFHANETDSAAGGGANPPPPTSNTPLTTTAHLPTPEIKINPPSHQTSPSTSRRNSDLPFPPLPTPSTLLFLPPFHHVDEADQSSSSSSSNSSSSSYCVLACACVCVCVYVHAVHLRFHSIALSPIDPSTLLSLYSFVLFFFFFFFFPFHVLFLHPELSYLSRFCYHNHESLLRFEIAYPEILGLVFLNAYWNAPEIWDVAYSSRMTCEEELILLQNFSPNQKVLLSAEENSWCEHVDLRNFAHPFELPDFREAESGMVERMVEIDSRYRNHSRHDFPRQLYTFPLESHHSSILQSVYSLYRSDSSVSPNWVYCKSPDITFTPGKISCCASGCLISSVVMSQDKSHLRYPLLLFFGIFLFAFLKWLFALMCMGHLSNAGRRPLWLEIISDLMGGAANCALVALLLLLASGYRIVHRDPGKRLTITLIATVAIYGLVQLACGITTTLAFDSGRAKYLFQSPTGYTLVALNVVAWLVFLLVAMYTNTHWPAKRLFYLQLICFYSAWFWILPIILIINGDYIALWRRLALHRSISSTVDLVAHVYMLYIFWPTNMARTFIQADATGEGDITSLTQAPRTSITPVTVPPLSTETKSPRSKTSRTELDDSGQASSKPKEPKTPSATPRKGETPDKDAKSNFLKKLMQ</sequence>
<feature type="transmembrane region" description="Helical" evidence="10">
    <location>
        <begin position="1579"/>
        <end position="1601"/>
    </location>
</feature>
<feature type="transmembrane region" description="Helical" evidence="10">
    <location>
        <begin position="1187"/>
        <end position="1207"/>
    </location>
</feature>
<dbReference type="Pfam" id="PF00955">
    <property type="entry name" value="HCO3_cotransp"/>
    <property type="match status" value="2"/>
</dbReference>
<feature type="compositionally biased region" description="Polar residues" evidence="9">
    <location>
        <begin position="10"/>
        <end position="19"/>
    </location>
</feature>
<feature type="transmembrane region" description="Helical" evidence="10">
    <location>
        <begin position="1545"/>
        <end position="1567"/>
    </location>
</feature>
<organism evidence="15 16">
    <name type="scientific">Taenia asiatica</name>
    <name type="common">Asian tapeworm</name>
    <dbReference type="NCBI Taxonomy" id="60517"/>
    <lineage>
        <taxon>Eukaryota</taxon>
        <taxon>Metazoa</taxon>
        <taxon>Spiralia</taxon>
        <taxon>Lophotrochozoa</taxon>
        <taxon>Platyhelminthes</taxon>
        <taxon>Cestoda</taxon>
        <taxon>Eucestoda</taxon>
        <taxon>Cyclophyllidea</taxon>
        <taxon>Taeniidae</taxon>
        <taxon>Taenia</taxon>
    </lineage>
</organism>
<dbReference type="Pfam" id="PF10192">
    <property type="entry name" value="GPR180-TMEM145_TM"/>
    <property type="match status" value="1"/>
</dbReference>
<evidence type="ECO:0000256" key="6">
    <source>
        <dbReference type="ARBA" id="ARBA00022989"/>
    </source>
</evidence>
<feature type="transmembrane region" description="Helical" evidence="10">
    <location>
        <begin position="606"/>
        <end position="624"/>
    </location>
</feature>
<evidence type="ECO:0000256" key="7">
    <source>
        <dbReference type="ARBA" id="ARBA00023065"/>
    </source>
</evidence>
<feature type="transmembrane region" description="Helical" evidence="10">
    <location>
        <begin position="756"/>
        <end position="775"/>
    </location>
</feature>
<dbReference type="GO" id="GO:0005452">
    <property type="term" value="F:solute:inorganic anion antiporter activity"/>
    <property type="evidence" value="ECO:0007669"/>
    <property type="project" value="InterPro"/>
</dbReference>
<dbReference type="PANTHER" id="PTHR11453:SF36">
    <property type="entry name" value="ANION EXCHANGE PROTEIN"/>
    <property type="match status" value="1"/>
</dbReference>
<dbReference type="GO" id="GO:0005886">
    <property type="term" value="C:plasma membrane"/>
    <property type="evidence" value="ECO:0007669"/>
    <property type="project" value="UniProtKB-SubCell"/>
</dbReference>
<feature type="transmembrane region" description="Helical" evidence="10">
    <location>
        <begin position="1513"/>
        <end position="1533"/>
    </location>
</feature>
<feature type="domain" description="Band 3 cytoplasmic" evidence="12">
    <location>
        <begin position="47"/>
        <end position="164"/>
    </location>
</feature>
<evidence type="ECO:0000313" key="16">
    <source>
        <dbReference type="Proteomes" id="UP000282613"/>
    </source>
</evidence>
<feature type="region of interest" description="Disordered" evidence="9">
    <location>
        <begin position="1630"/>
        <end position="1695"/>
    </location>
</feature>
<evidence type="ECO:0000313" key="15">
    <source>
        <dbReference type="EMBL" id="VDK41749.1"/>
    </source>
</evidence>
<feature type="compositionally biased region" description="Low complexity" evidence="9">
    <location>
        <begin position="183"/>
        <end position="192"/>
    </location>
</feature>
<feature type="domain" description="Bicarbonate transporter-like transmembrane" evidence="11">
    <location>
        <begin position="806"/>
        <end position="915"/>
    </location>
</feature>
<feature type="transmembrane region" description="Helical" evidence="10">
    <location>
        <begin position="1475"/>
        <end position="1501"/>
    </location>
</feature>
<keyword evidence="8 10" id="KW-0472">Membrane</keyword>
<evidence type="ECO:0000256" key="10">
    <source>
        <dbReference type="SAM" id="Phobius"/>
    </source>
</evidence>
<dbReference type="Pfam" id="PF07565">
    <property type="entry name" value="Band_3_cyto"/>
    <property type="match status" value="1"/>
</dbReference>
<protein>
    <recommendedName>
        <fullName evidence="17">Anion exchange protein</fullName>
    </recommendedName>
</protein>
<dbReference type="GO" id="GO:0008509">
    <property type="term" value="F:monoatomic anion transmembrane transporter activity"/>
    <property type="evidence" value="ECO:0007669"/>
    <property type="project" value="InterPro"/>
</dbReference>
<dbReference type="PANTHER" id="PTHR11453">
    <property type="entry name" value="ANION EXCHANGE PROTEIN"/>
    <property type="match status" value="1"/>
</dbReference>
<feature type="region of interest" description="Disordered" evidence="9">
    <location>
        <begin position="1063"/>
        <end position="1112"/>
    </location>
</feature>
<keyword evidence="5 10" id="KW-0812">Transmembrane</keyword>
<dbReference type="Proteomes" id="UP000282613">
    <property type="component" value="Unassembled WGS sequence"/>
</dbReference>
<evidence type="ECO:0000259" key="14">
    <source>
        <dbReference type="Pfam" id="PF21892"/>
    </source>
</evidence>
<evidence type="ECO:0008006" key="17">
    <source>
        <dbReference type="Google" id="ProtNLM"/>
    </source>
</evidence>
<feature type="domain" description="GPR180-like N-terminal" evidence="14">
    <location>
        <begin position="1210"/>
        <end position="1290"/>
    </location>
</feature>
<feature type="compositionally biased region" description="Basic and acidic residues" evidence="9">
    <location>
        <begin position="1676"/>
        <end position="1686"/>
    </location>
</feature>
<dbReference type="Gene3D" id="1.10.287.570">
    <property type="entry name" value="Helical hairpin bin"/>
    <property type="match status" value="1"/>
</dbReference>
<proteinExistence type="inferred from homology"/>
<dbReference type="Pfam" id="PF21892">
    <property type="entry name" value="TMEM145_N"/>
    <property type="match status" value="1"/>
</dbReference>
<dbReference type="SUPFAM" id="SSF55804">
    <property type="entry name" value="Phoshotransferase/anion transport protein"/>
    <property type="match status" value="1"/>
</dbReference>
<evidence type="ECO:0000256" key="3">
    <source>
        <dbReference type="ARBA" id="ARBA00022448"/>
    </source>
</evidence>
<comment type="similarity">
    <text evidence="2">Belongs to the anion exchanger (TC 2.A.31) family.</text>
</comment>
<dbReference type="GO" id="GO:0019236">
    <property type="term" value="P:response to pheromone"/>
    <property type="evidence" value="ECO:0007669"/>
    <property type="project" value="InterPro"/>
</dbReference>
<feature type="region of interest" description="Disordered" evidence="9">
    <location>
        <begin position="242"/>
        <end position="281"/>
    </location>
</feature>
<feature type="region of interest" description="Disordered" evidence="9">
    <location>
        <begin position="984"/>
        <end position="1031"/>
    </location>
</feature>
<evidence type="ECO:0000256" key="4">
    <source>
        <dbReference type="ARBA" id="ARBA00022475"/>
    </source>
</evidence>
<evidence type="ECO:0000256" key="1">
    <source>
        <dbReference type="ARBA" id="ARBA00004651"/>
    </source>
</evidence>
<feature type="region of interest" description="Disordered" evidence="9">
    <location>
        <begin position="920"/>
        <end position="944"/>
    </location>
</feature>
<dbReference type="InterPro" id="IPR019336">
    <property type="entry name" value="GPR180/TMEM145_TM"/>
</dbReference>
<dbReference type="EMBL" id="UYRS01018980">
    <property type="protein sequence ID" value="VDK41749.1"/>
    <property type="molecule type" value="Genomic_DNA"/>
</dbReference>
<feature type="compositionally biased region" description="Polar residues" evidence="9">
    <location>
        <begin position="1630"/>
        <end position="1643"/>
    </location>
</feature>
<feature type="compositionally biased region" description="Low complexity" evidence="9">
    <location>
        <begin position="256"/>
        <end position="272"/>
    </location>
</feature>
<reference evidence="15 16" key="1">
    <citation type="submission" date="2018-11" db="EMBL/GenBank/DDBJ databases">
        <authorList>
            <consortium name="Pathogen Informatics"/>
        </authorList>
    </citation>
    <scope>NUCLEOTIDE SEQUENCE [LARGE SCALE GENOMIC DNA]</scope>
</reference>
<keyword evidence="3" id="KW-0813">Transport</keyword>
<evidence type="ECO:0000259" key="12">
    <source>
        <dbReference type="Pfam" id="PF07565"/>
    </source>
</evidence>
<dbReference type="InterPro" id="IPR013769">
    <property type="entry name" value="Band3_cytoplasmic_dom"/>
</dbReference>
<comment type="subcellular location">
    <subcellularLocation>
        <location evidence="1">Cell membrane</location>
        <topology evidence="1">Multi-pass membrane protein</topology>
    </subcellularLocation>
</comment>
<keyword evidence="16" id="KW-1185">Reference proteome</keyword>
<dbReference type="OrthoDB" id="1735926at2759"/>
<dbReference type="InterPro" id="IPR003020">
    <property type="entry name" value="HCO3_transpt_euk"/>
</dbReference>
<name>A0A3P6Q051_TAEAS</name>
<feature type="compositionally biased region" description="Polar residues" evidence="9">
    <location>
        <begin position="1096"/>
        <end position="1106"/>
    </location>
</feature>
<accession>A0A3P6Q051</accession>
<dbReference type="FunFam" id="1.10.287.570:FF:000001">
    <property type="entry name" value="Anion exchange protein"/>
    <property type="match status" value="1"/>
</dbReference>
<gene>
    <name evidence="15" type="ORF">TASK_LOCUS9078</name>
</gene>
<keyword evidence="4" id="KW-1003">Cell membrane</keyword>
<feature type="transmembrane region" description="Helical" evidence="10">
    <location>
        <begin position="409"/>
        <end position="430"/>
    </location>
</feature>
<feature type="compositionally biased region" description="Polar residues" evidence="9">
    <location>
        <begin position="193"/>
        <end position="203"/>
    </location>
</feature>